<dbReference type="InterPro" id="IPR049002">
    <property type="entry name" value="Stv"/>
</dbReference>
<dbReference type="InterPro" id="IPR036597">
    <property type="entry name" value="Fido-like_dom_sf"/>
</dbReference>
<proteinExistence type="predicted"/>
<evidence type="ECO:0000313" key="3">
    <source>
        <dbReference type="EMBL" id="ANB76807.1"/>
    </source>
</evidence>
<dbReference type="Proteomes" id="UP000076852">
    <property type="component" value="Chromosome 2"/>
</dbReference>
<dbReference type="Gene3D" id="3.10.670.10">
    <property type="entry name" value="Secreted effector protein ssei"/>
    <property type="match status" value="1"/>
</dbReference>
<evidence type="ECO:0000256" key="1">
    <source>
        <dbReference type="SAM" id="MobiDB-lite"/>
    </source>
</evidence>
<dbReference type="InterPro" id="IPR024079">
    <property type="entry name" value="MetalloPept_cat_dom_sf"/>
</dbReference>
<accession>A0A167WHU9</accession>
<dbReference type="InterPro" id="IPR003812">
    <property type="entry name" value="Fido"/>
</dbReference>
<dbReference type="SUPFAM" id="SSF140931">
    <property type="entry name" value="Fic-like"/>
    <property type="match status" value="1"/>
</dbReference>
<name>A0A167WHU9_9BURK</name>
<evidence type="ECO:0000313" key="4">
    <source>
        <dbReference type="Proteomes" id="UP000076852"/>
    </source>
</evidence>
<dbReference type="OrthoDB" id="9813719at2"/>
<dbReference type="Gene3D" id="1.10.3290.10">
    <property type="entry name" value="Fido-like domain"/>
    <property type="match status" value="1"/>
</dbReference>
<dbReference type="RefSeq" id="WP_063500021.1">
    <property type="nucleotide sequence ID" value="NZ_CP014579.1"/>
</dbReference>
<gene>
    <name evidence="3" type="ORF">AYM40_32115</name>
</gene>
<sequence length="2740" mass="304026">MKLTDPEAGRFERMKTLLQPIATTENIVTMTSYLTQWGAAVRAGFDLFSWYQTIPPESSWEQTLAALVGKIKELASANSDWLLSGVGLTGKAAGDLKCVFDALTGIRSEWTWGQTVSWLLDRAKESPSGRWYYDRLLEFCLVWQLGQAAQGQDAKKVAEVLQQAGSALRSYLPGISGAAFDKIASVLPLLPGLMALRREVPHLPNTASWITWLNNVVAVAGKSKDPSVRRLIEQIDEFVENVCTDAMLTAFNSLSGAAETLMQDPSAPGAAENTASGAPDFPTRSSHMALVRTIREAGGHVATTLSHLSIAVSQSIDEFIESRLAIGPRRHALRDPTSLVDLLLPLGALGVLRYELVAGFAADNIGERDPAANKPHIIWGDEHVRSKKIWAGAVLAAYWLATSWALYALVKKRRQPSANEPFYSALAADSVQIAMPQNGDPAEGASGGATELGSIGAEQKLTVATDAGEVPRTATGLARFIEKYKGEMAVGGTVLLGAGLTFYLTKNFILTRPAYLDLSDVIGKMEFIDIAESPDFRKIFDVPTQFPSRKILSADVPGNAEENLKRYISDLSAGLARNTLLRQFFDDLMHRLAPRIAQNKSLMTRVGNEFAFLVELDQMICNMQNYIVTREIYAGDYTHLKAIFILNKIRNYVLGSLIDKYQGRAIDYYSISGGKENFKRLEKFWSSDLVSVYVQYMLHENGASESEIEYYGEVLRIIIEAARLSVTEYTESGGVGFVDEGGVIKLAIDGISERLIYAKGQLSWEKRADARASTDTGHGGSKDSDSVERYTKLVEYLRQASKDLGSTGSHDFIYPGDLPGRLKSQFITERCEEILGDAARKKIIIPVTYKDGPNAQVAMFSLEQIILGVHLKHSYYDGHAEINWPDVIESALKTPLLNMREEVSWIYKILSNIDVVQKHVATLKGANLDGIVAFADKLIKEKAWELSITKDVNFETTVSVTTTEIVASRPGGRREKTAEYMLGQIAFTKLRSRQNMRVSDPEFTELVKFLLEFDFQTSYQRQVLDAREDPTLKSAFDAITLAKVQPLIDNGLRLRAMKYSGYELAGLFAFEDLDGKFKIISLVDNTIKVFDSILGVREKIRRDRDVREWLLGHSIDPQANWAYENGGYGAGVIFPISFDEDDHTSNAITYHSVDHSDISFFRKFAERLYNEADALAKSESEIMWGRILSWLDVLGFFIQLLTAPLSALPAIAISAAAAGIPAIGKILIADDPDEKNGHMLELALGVGIEGASEAAPELLGRFFRRIGSSAAYRRFATKMANGKFGRWLDEVDLPKPVSQGEYPGSLELVRDISNEVRVEKNADVVAKINALENIVQNDPVLRDHLLSPGWQNSFDAGERLKNLLQPFPDPSSIPGESGARIPLELSQLCRDKNIVLRYRSINAWSRLAPDSRVSHLAVVCEIDKVMYVVDPTLFEVSGRHVIKDAVLLEQEWFEKTREQLKGVLVRYKDFPSLDEAKQFGRMDYLFDVDKTEPGTIVLNAPAWFESDLQNYAGLNRGWRVEVDLEGMSSDVDRAYASGADPDGKRYMRDLDGSVYWVKKDVDANTWRVVDPANPTGYAPPIRREISGRLVRHLDLAGKGGAPVQLRQLHLDGANLRGMEDFMRQGKVRALEQLDLVRQSLRASGDDAMTAKLAEALWGSKWSDELIRPQLVGQLTEKIALIKKRVERFDPGKHVDYFNLKVGKNPDGSPRVSTETVAELDTLQYSDFSDRGINVKYMNAYENGVDFLKSRDDLGSDYMGRVIVHEMTHAVDNAGGLCAVDNAYIGIKRPDKKHDLTALAKLASEPGDAAAKNADSYATFIHYLSHFKKNPQKFADFERAFKFWTQSRVRSEGIEFLFDFNVEMIPGPTVTMGYAVRDSFRNMAWKRASDEGKIDNLIRYAMQLPEARELSYLAGKNTVELSIRNSLQFDFEGERKTRFSWGTTPAVDVEKVRLRIARDIRRYLEAHAHLDSLTRSPPDLVRDPIDAESPETAAAKWILKSSRSRSNEIDEIKRVIADFKNEDLFDPVTIGKVHDRVYRPPAGVTYRKARTADNSLFMSLDVGDSLFVKQVEKMVADPEHAGDQLFATLVRTHPYGDGNGRTARTLYAIHRLRLNEPGFRALTPADEDVLSGLPPVGSNPPNPLPKDLPAASGVVQELAMGSQVAANRRQYLILETGEDFHLGYAAIDEHAAHVTSWRKGEKPLQNQAEDLVVHAGVLRMRTRGLPGNSTAPSTTSESGKKLIFYAPGTYRILDPDLVAAANKQTSSSPDGGAANIAGFKPNEFESMHHSRGYYADGADMPEPSLVYSSEMHLGAADAAVISGISEYEFSHYVPDYIDTERLSLLDGSAARGASRTDILSLTGEEMSIEQILARVSKTGLKYKRVHICVCRELADTAKLTRGAQKMDSAANILAGENSDLDTPRPAHVEGRMITHLVTLLTLDTGSGTIEETVQGAIARVSGEYLEIYAAAGDILSIHDYEQLNWGTAEYWVKISDRVVDESVPGKPVVAQPKIVIKDPQNIYVGQGVYLMYRNGKFTHVMSGNLSIGEVANIVYGSEVQDFNLAAKNLKNPTNSGRISISQMDGSVLVMAGAEVELHNLYRVGYGETLKSVALSRLGSTNYVRQLAFVNVDLLESFDVNRIPVNSDILIERLEETVDYDKEILPGSVLRIPMKLEVGVDLFKQRGDYAYNYLMKQAFGYESAFLRAKLKVWNDLKLLSPGRRIEEIQDQSGGRYIYIAPL</sequence>
<dbReference type="PROSITE" id="PS51459">
    <property type="entry name" value="FIDO"/>
    <property type="match status" value="1"/>
</dbReference>
<protein>
    <recommendedName>
        <fullName evidence="2">Fido domain-containing protein</fullName>
    </recommendedName>
</protein>
<organism evidence="3 4">
    <name type="scientific">Paraburkholderia phytofirmans OLGA172</name>
    <dbReference type="NCBI Taxonomy" id="1417228"/>
    <lineage>
        <taxon>Bacteria</taxon>
        <taxon>Pseudomonadati</taxon>
        <taxon>Pseudomonadota</taxon>
        <taxon>Betaproteobacteria</taxon>
        <taxon>Burkholderiales</taxon>
        <taxon>Burkholderiaceae</taxon>
        <taxon>Paraburkholderia</taxon>
    </lineage>
</organism>
<reference evidence="3 4" key="1">
    <citation type="journal article" date="2016" name="Gene">
        <title>PacBio SMRT assembly of a complex multi-replicon genome reveals chlorocatechol degradative operon in a region of genome plasticity.</title>
        <authorList>
            <person name="Ricker N."/>
            <person name="Shen S.Y."/>
            <person name="Goordial J."/>
            <person name="Jin S."/>
            <person name="Fulthorpe R.R."/>
        </authorList>
    </citation>
    <scope>NUCLEOTIDE SEQUENCE [LARGE SCALE GENOMIC DNA]</scope>
    <source>
        <strain evidence="3 4">OLGA172</strain>
    </source>
</reference>
<dbReference type="KEGG" id="buz:AYM40_32115"/>
<dbReference type="GO" id="GO:0008237">
    <property type="term" value="F:metallopeptidase activity"/>
    <property type="evidence" value="ECO:0007669"/>
    <property type="project" value="InterPro"/>
</dbReference>
<keyword evidence="4" id="KW-1185">Reference proteome</keyword>
<dbReference type="Pfam" id="PF21527">
    <property type="entry name" value="Stv"/>
    <property type="match status" value="1"/>
</dbReference>
<dbReference type="Gene3D" id="3.40.390.10">
    <property type="entry name" value="Collagenase (Catalytic Domain)"/>
    <property type="match status" value="1"/>
</dbReference>
<feature type="domain" description="Fido" evidence="2">
    <location>
        <begin position="2024"/>
        <end position="2156"/>
    </location>
</feature>
<dbReference type="EMBL" id="CP014579">
    <property type="protein sequence ID" value="ANB76807.1"/>
    <property type="molecule type" value="Genomic_DNA"/>
</dbReference>
<feature type="region of interest" description="Disordered" evidence="1">
    <location>
        <begin position="262"/>
        <end position="282"/>
    </location>
</feature>
<evidence type="ECO:0000259" key="2">
    <source>
        <dbReference type="PROSITE" id="PS51459"/>
    </source>
</evidence>